<reference evidence="4" key="2">
    <citation type="submission" date="2019-07" db="EMBL/GenBank/DDBJ databases">
        <authorList>
            <person name="Yang Y."/>
            <person name="Bocs S."/>
            <person name="Baudouin L."/>
        </authorList>
    </citation>
    <scope>NUCLEOTIDE SEQUENCE</scope>
    <source>
        <tissue evidence="4">Spear leaf of Hainan Tall coconut</tissue>
    </source>
</reference>
<dbReference type="InterPro" id="IPR022702">
    <property type="entry name" value="Cytosine_MeTrfase1_RFD"/>
</dbReference>
<keyword evidence="5" id="KW-1185">Reference proteome</keyword>
<dbReference type="AlphaFoldDB" id="A0A8K0IXL1"/>
<comment type="subcellular location">
    <subcellularLocation>
        <location evidence="1">Nucleus</location>
    </subcellularLocation>
</comment>
<dbReference type="Pfam" id="PF12047">
    <property type="entry name" value="DNMT1-RFD"/>
    <property type="match status" value="1"/>
</dbReference>
<proteinExistence type="predicted"/>
<dbReference type="GO" id="GO:0005634">
    <property type="term" value="C:nucleus"/>
    <property type="evidence" value="ECO:0007669"/>
    <property type="project" value="UniProtKB-SubCell"/>
</dbReference>
<reference evidence="4" key="1">
    <citation type="journal article" date="2017" name="Gigascience">
        <title>The genome draft of coconut (Cocos nucifera).</title>
        <authorList>
            <person name="Xiao Y."/>
            <person name="Xu P."/>
            <person name="Fan H."/>
            <person name="Baudouin L."/>
            <person name="Xia W."/>
            <person name="Bocs S."/>
            <person name="Xu J."/>
            <person name="Li Q."/>
            <person name="Guo A."/>
            <person name="Zhou L."/>
            <person name="Li J."/>
            <person name="Wu Y."/>
            <person name="Ma Z."/>
            <person name="Armero A."/>
            <person name="Issali A.E."/>
            <person name="Liu N."/>
            <person name="Peng M."/>
            <person name="Yang Y."/>
        </authorList>
    </citation>
    <scope>NUCLEOTIDE SEQUENCE</scope>
    <source>
        <tissue evidence="4">Spear leaf of Hainan Tall coconut</tissue>
    </source>
</reference>
<sequence length="149" mass="16795">MKQQRGCRSGTSQRNIYIKISEAEIANNDPLPAFYEPSVEEMDEYIYFGGNNYMSYPDLPRRVLNNWALYNSDSRIISLELILMKPCMEIDVTAIGSGNMRIDDGGGFYLEADPGTGWESQQSSMLHDVIKRVSEFKKGHPAIFKSGIG</sequence>
<dbReference type="EMBL" id="CM017885">
    <property type="protein sequence ID" value="KAG1368719.1"/>
    <property type="molecule type" value="Genomic_DNA"/>
</dbReference>
<dbReference type="OrthoDB" id="1720556at2759"/>
<dbReference type="Proteomes" id="UP000797356">
    <property type="component" value="Chromosome 14"/>
</dbReference>
<accession>A0A8K0IXL1</accession>
<organism evidence="4 5">
    <name type="scientific">Cocos nucifera</name>
    <name type="common">Coconut palm</name>
    <dbReference type="NCBI Taxonomy" id="13894"/>
    <lineage>
        <taxon>Eukaryota</taxon>
        <taxon>Viridiplantae</taxon>
        <taxon>Streptophyta</taxon>
        <taxon>Embryophyta</taxon>
        <taxon>Tracheophyta</taxon>
        <taxon>Spermatophyta</taxon>
        <taxon>Magnoliopsida</taxon>
        <taxon>Liliopsida</taxon>
        <taxon>Arecaceae</taxon>
        <taxon>Arecoideae</taxon>
        <taxon>Cocoseae</taxon>
        <taxon>Attaleinae</taxon>
        <taxon>Cocos</taxon>
    </lineage>
</organism>
<evidence type="ECO:0000313" key="5">
    <source>
        <dbReference type="Proteomes" id="UP000797356"/>
    </source>
</evidence>
<protein>
    <submittedName>
        <fullName evidence="4">Putative DNA (Cytosine-5)-methyltransferase 2</fullName>
    </submittedName>
</protein>
<evidence type="ECO:0000256" key="1">
    <source>
        <dbReference type="ARBA" id="ARBA00004123"/>
    </source>
</evidence>
<gene>
    <name evidence="4" type="ORF">COCNU_14G011870</name>
</gene>
<name>A0A8K0IXL1_COCNU</name>
<comment type="caution">
    <text evidence="4">The sequence shown here is derived from an EMBL/GenBank/DDBJ whole genome shotgun (WGS) entry which is preliminary data.</text>
</comment>
<feature type="domain" description="RFTS" evidence="3">
    <location>
        <begin position="58"/>
        <end position="96"/>
    </location>
</feature>
<evidence type="ECO:0000259" key="3">
    <source>
        <dbReference type="Pfam" id="PF12047"/>
    </source>
</evidence>
<keyword evidence="2" id="KW-0539">Nucleus</keyword>
<evidence type="ECO:0000256" key="2">
    <source>
        <dbReference type="ARBA" id="ARBA00023242"/>
    </source>
</evidence>
<evidence type="ECO:0000313" key="4">
    <source>
        <dbReference type="EMBL" id="KAG1368719.1"/>
    </source>
</evidence>